<name>A0A6S7CJN0_9BURK</name>
<evidence type="ECO:0000256" key="1">
    <source>
        <dbReference type="SAM" id="MobiDB-lite"/>
    </source>
</evidence>
<proteinExistence type="predicted"/>
<feature type="region of interest" description="Disordered" evidence="1">
    <location>
        <begin position="43"/>
        <end position="63"/>
    </location>
</feature>
<organism evidence="2 3">
    <name type="scientific">Pararobbsia alpina</name>
    <dbReference type="NCBI Taxonomy" id="621374"/>
    <lineage>
        <taxon>Bacteria</taxon>
        <taxon>Pseudomonadati</taxon>
        <taxon>Pseudomonadota</taxon>
        <taxon>Betaproteobacteria</taxon>
        <taxon>Burkholderiales</taxon>
        <taxon>Burkholderiaceae</taxon>
        <taxon>Pararobbsia</taxon>
    </lineage>
</organism>
<evidence type="ECO:0000313" key="2">
    <source>
        <dbReference type="EMBL" id="CAB3781593.1"/>
    </source>
</evidence>
<reference evidence="2 3" key="1">
    <citation type="submission" date="2020-04" db="EMBL/GenBank/DDBJ databases">
        <authorList>
            <person name="De Canck E."/>
        </authorList>
    </citation>
    <scope>NUCLEOTIDE SEQUENCE [LARGE SCALE GENOMIC DNA]</scope>
    <source>
        <strain evidence="2 3">LMG 28138</strain>
    </source>
</reference>
<keyword evidence="3" id="KW-1185">Reference proteome</keyword>
<dbReference type="AlphaFoldDB" id="A0A6S7CJN0"/>
<sequence>MTPQAPEPFIVTRIQYKSPFPEMMTRCPATASGLFVAFGQIGPSGPSGRPAKRPGGRHPVFVQ</sequence>
<dbReference type="EMBL" id="CADIKM010000004">
    <property type="protein sequence ID" value="CAB3781593.1"/>
    <property type="molecule type" value="Genomic_DNA"/>
</dbReference>
<evidence type="ECO:0000313" key="3">
    <source>
        <dbReference type="Proteomes" id="UP000494115"/>
    </source>
</evidence>
<gene>
    <name evidence="2" type="ORF">LMG28138_01253</name>
</gene>
<dbReference type="Proteomes" id="UP000494115">
    <property type="component" value="Unassembled WGS sequence"/>
</dbReference>
<accession>A0A6S7CJN0</accession>
<protein>
    <submittedName>
        <fullName evidence="2">Uncharacterized protein</fullName>
    </submittedName>
</protein>